<feature type="signal peptide" evidence="2">
    <location>
        <begin position="1"/>
        <end position="25"/>
    </location>
</feature>
<evidence type="ECO:0000313" key="4">
    <source>
        <dbReference type="Proteomes" id="UP001153069"/>
    </source>
</evidence>
<sequence length="197" mass="21758">MAMLVSKRLLLALLVCCGTNALSSAFAFSSLKTLAALERPDRVVPSISGRTLFMAGNRDAGTPEQLDIRPWQVVAFCAGTAAMIPIKSQRAVSAICYPRWFSYLLVILFHALKWQKLCKLASKAFHVSMFAMLTIPTSWLLTLPYRAIVLRDPAAIEHGVVVLVAALLCFIVMRTKNMPEWFDPLIEIVTALASLFS</sequence>
<feature type="transmembrane region" description="Helical" evidence="1">
    <location>
        <begin position="124"/>
        <end position="142"/>
    </location>
</feature>
<protein>
    <submittedName>
        <fullName evidence="3">Uncharacterized protein</fullName>
    </submittedName>
</protein>
<accession>A0A9N8DXT3</accession>
<keyword evidence="1" id="KW-0812">Transmembrane</keyword>
<keyword evidence="4" id="KW-1185">Reference proteome</keyword>
<evidence type="ECO:0000256" key="2">
    <source>
        <dbReference type="SAM" id="SignalP"/>
    </source>
</evidence>
<keyword evidence="1" id="KW-0472">Membrane</keyword>
<dbReference type="Proteomes" id="UP001153069">
    <property type="component" value="Unassembled WGS sequence"/>
</dbReference>
<proteinExistence type="predicted"/>
<organism evidence="3 4">
    <name type="scientific">Seminavis robusta</name>
    <dbReference type="NCBI Taxonomy" id="568900"/>
    <lineage>
        <taxon>Eukaryota</taxon>
        <taxon>Sar</taxon>
        <taxon>Stramenopiles</taxon>
        <taxon>Ochrophyta</taxon>
        <taxon>Bacillariophyta</taxon>
        <taxon>Bacillariophyceae</taxon>
        <taxon>Bacillariophycidae</taxon>
        <taxon>Naviculales</taxon>
        <taxon>Naviculaceae</taxon>
        <taxon>Seminavis</taxon>
    </lineage>
</organism>
<evidence type="ECO:0000256" key="1">
    <source>
        <dbReference type="SAM" id="Phobius"/>
    </source>
</evidence>
<dbReference type="AlphaFoldDB" id="A0A9N8DXT3"/>
<evidence type="ECO:0000313" key="3">
    <source>
        <dbReference type="EMBL" id="CAB9508595.1"/>
    </source>
</evidence>
<feature type="chain" id="PRO_5040160094" evidence="2">
    <location>
        <begin position="26"/>
        <end position="197"/>
    </location>
</feature>
<name>A0A9N8DXT3_9STRA</name>
<dbReference type="EMBL" id="CAICTM010000352">
    <property type="protein sequence ID" value="CAB9508595.1"/>
    <property type="molecule type" value="Genomic_DNA"/>
</dbReference>
<keyword evidence="2" id="KW-0732">Signal</keyword>
<keyword evidence="1" id="KW-1133">Transmembrane helix</keyword>
<reference evidence="3" key="1">
    <citation type="submission" date="2020-06" db="EMBL/GenBank/DDBJ databases">
        <authorList>
            <consortium name="Plant Systems Biology data submission"/>
        </authorList>
    </citation>
    <scope>NUCLEOTIDE SEQUENCE</scope>
    <source>
        <strain evidence="3">D6</strain>
    </source>
</reference>
<feature type="transmembrane region" description="Helical" evidence="1">
    <location>
        <begin position="154"/>
        <end position="173"/>
    </location>
</feature>
<gene>
    <name evidence="3" type="ORF">SEMRO_353_G124500.1</name>
</gene>
<comment type="caution">
    <text evidence="3">The sequence shown here is derived from an EMBL/GenBank/DDBJ whole genome shotgun (WGS) entry which is preliminary data.</text>
</comment>
<feature type="transmembrane region" description="Helical" evidence="1">
    <location>
        <begin position="91"/>
        <end position="112"/>
    </location>
</feature>